<reference evidence="3" key="2">
    <citation type="journal article" date="2007" name="Science">
        <title>Draft genome sequence of the sexually transmitted pathogen Trichomonas vaginalis.</title>
        <authorList>
            <person name="Carlton J.M."/>
            <person name="Hirt R.P."/>
            <person name="Silva J.C."/>
            <person name="Delcher A.L."/>
            <person name="Schatz M."/>
            <person name="Zhao Q."/>
            <person name="Wortman J.R."/>
            <person name="Bidwell S.L."/>
            <person name="Alsmark U.C.M."/>
            <person name="Besteiro S."/>
            <person name="Sicheritz-Ponten T."/>
            <person name="Noel C.J."/>
            <person name="Dacks J.B."/>
            <person name="Foster P.G."/>
            <person name="Simillion C."/>
            <person name="Van de Peer Y."/>
            <person name="Miranda-Saavedra D."/>
            <person name="Barton G.J."/>
            <person name="Westrop G.D."/>
            <person name="Mueller S."/>
            <person name="Dessi D."/>
            <person name="Fiori P.L."/>
            <person name="Ren Q."/>
            <person name="Paulsen I."/>
            <person name="Zhang H."/>
            <person name="Bastida-Corcuera F.D."/>
            <person name="Simoes-Barbosa A."/>
            <person name="Brown M.T."/>
            <person name="Hayes R.D."/>
            <person name="Mukherjee M."/>
            <person name="Okumura C.Y."/>
            <person name="Schneider R."/>
            <person name="Smith A.J."/>
            <person name="Vanacova S."/>
            <person name="Villalvazo M."/>
            <person name="Haas B.J."/>
            <person name="Pertea M."/>
            <person name="Feldblyum T.V."/>
            <person name="Utterback T.R."/>
            <person name="Shu C.L."/>
            <person name="Osoegawa K."/>
            <person name="de Jong P.J."/>
            <person name="Hrdy I."/>
            <person name="Horvathova L."/>
            <person name="Zubacova Z."/>
            <person name="Dolezal P."/>
            <person name="Malik S.B."/>
            <person name="Logsdon J.M. Jr."/>
            <person name="Henze K."/>
            <person name="Gupta A."/>
            <person name="Wang C.C."/>
            <person name="Dunne R.L."/>
            <person name="Upcroft J.A."/>
            <person name="Upcroft P."/>
            <person name="White O."/>
            <person name="Salzberg S.L."/>
            <person name="Tang P."/>
            <person name="Chiu C.-H."/>
            <person name="Lee Y.-S."/>
            <person name="Embley T.M."/>
            <person name="Coombs G.H."/>
            <person name="Mottram J.C."/>
            <person name="Tachezy J."/>
            <person name="Fraser-Liggett C.M."/>
            <person name="Johnson P.J."/>
        </authorList>
    </citation>
    <scope>NUCLEOTIDE SEQUENCE [LARGE SCALE GENOMIC DNA]</scope>
    <source>
        <strain evidence="3">G3</strain>
    </source>
</reference>
<dbReference type="AlphaFoldDB" id="A2E0L9"/>
<reference evidence="3" key="1">
    <citation type="submission" date="2006-10" db="EMBL/GenBank/DDBJ databases">
        <authorList>
            <person name="Amadeo P."/>
            <person name="Zhao Q."/>
            <person name="Wortman J."/>
            <person name="Fraser-Liggett C."/>
            <person name="Carlton J."/>
        </authorList>
    </citation>
    <scope>NUCLEOTIDE SEQUENCE</scope>
    <source>
        <strain evidence="3">G3</strain>
    </source>
</reference>
<dbReference type="RefSeq" id="XP_001325987.1">
    <property type="nucleotide sequence ID" value="XM_001325952.1"/>
</dbReference>
<protein>
    <submittedName>
        <fullName evidence="3">Uncharacterized protein</fullName>
    </submittedName>
</protein>
<keyword evidence="4" id="KW-1185">Reference proteome</keyword>
<evidence type="ECO:0000313" key="4">
    <source>
        <dbReference type="Proteomes" id="UP000001542"/>
    </source>
</evidence>
<name>A2E0L9_TRIV3</name>
<dbReference type="VEuPathDB" id="TrichDB:TVAGG3_0074090"/>
<dbReference type="VEuPathDB" id="TrichDB:TVAG_467790"/>
<evidence type="ECO:0000313" key="3">
    <source>
        <dbReference type="EMBL" id="EAY13764.1"/>
    </source>
</evidence>
<evidence type="ECO:0000256" key="1">
    <source>
        <dbReference type="SAM" id="MobiDB-lite"/>
    </source>
</evidence>
<dbReference type="EMBL" id="DS113280">
    <property type="protein sequence ID" value="EAY13764.1"/>
    <property type="molecule type" value="Genomic_DNA"/>
</dbReference>
<feature type="compositionally biased region" description="Basic and acidic residues" evidence="1">
    <location>
        <begin position="1"/>
        <end position="16"/>
    </location>
</feature>
<dbReference type="Proteomes" id="UP000001542">
    <property type="component" value="Unassembled WGS sequence"/>
</dbReference>
<sequence>MCKEHDDEPKVEKSPVKPESPVPSPPPQPKKKEEEFSSSSTSLQESFKRKSPAPNWLTPDITTQNPAPLVYANEPFGRNPLLLSSSDGLLVNDDAVYFPDTCDSSVDEKIDRMPI</sequence>
<organism evidence="3 4">
    <name type="scientific">Trichomonas vaginalis (strain ATCC PRA-98 / G3)</name>
    <dbReference type="NCBI Taxonomy" id="412133"/>
    <lineage>
        <taxon>Eukaryota</taxon>
        <taxon>Metamonada</taxon>
        <taxon>Parabasalia</taxon>
        <taxon>Trichomonadida</taxon>
        <taxon>Trichomonadidae</taxon>
        <taxon>Trichomonas</taxon>
    </lineage>
</organism>
<feature type="region of interest" description="Disordered" evidence="1">
    <location>
        <begin position="1"/>
        <end position="66"/>
    </location>
</feature>
<accession>A2E0L9</accession>
<evidence type="ECO:0000313" key="2">
    <source>
        <dbReference type="EMBL" id="EAX70915.1"/>
    </source>
</evidence>
<feature type="compositionally biased region" description="Pro residues" evidence="1">
    <location>
        <begin position="18"/>
        <end position="28"/>
    </location>
</feature>
<proteinExistence type="predicted"/>
<dbReference type="EMBL" id="DS135208">
    <property type="protein sequence ID" value="EAX70915.1"/>
    <property type="molecule type" value="Genomic_DNA"/>
</dbReference>
<gene>
    <name evidence="2" type="ORF">TVAG_268560</name>
    <name evidence="3" type="ORF">TVAG_467790</name>
</gene>
<dbReference type="KEGG" id="tva:4771739"/>